<protein>
    <submittedName>
        <fullName evidence="1">PBS lyase HEAT domain protein repeat-containing protein</fullName>
    </submittedName>
</protein>
<gene>
    <name evidence="1" type="ordered locus">Tter_0952</name>
</gene>
<name>D1CG13_THET1</name>
<dbReference type="STRING" id="525904.Tter_0952"/>
<dbReference type="eggNOG" id="COG1413">
    <property type="taxonomic scope" value="Bacteria"/>
</dbReference>
<evidence type="ECO:0000313" key="1">
    <source>
        <dbReference type="EMBL" id="ACZ41869.1"/>
    </source>
</evidence>
<dbReference type="AlphaFoldDB" id="D1CG13"/>
<dbReference type="KEGG" id="ttr:Tter_0952"/>
<dbReference type="EMBL" id="CP001825">
    <property type="protein sequence ID" value="ACZ41869.1"/>
    <property type="molecule type" value="Genomic_DNA"/>
</dbReference>
<dbReference type="GO" id="GO:0016829">
    <property type="term" value="F:lyase activity"/>
    <property type="evidence" value="ECO:0007669"/>
    <property type="project" value="UniProtKB-KW"/>
</dbReference>
<dbReference type="PANTHER" id="PTHR12697">
    <property type="entry name" value="PBS LYASE HEAT-LIKE PROTEIN"/>
    <property type="match status" value="1"/>
</dbReference>
<dbReference type="InterPro" id="IPR011989">
    <property type="entry name" value="ARM-like"/>
</dbReference>
<dbReference type="InterPro" id="IPR016024">
    <property type="entry name" value="ARM-type_fold"/>
</dbReference>
<sequence length="286" mass="32269">MHQQDLIYLSDLSWDQMQELEAIWYGAPASRRVQLIKQLQKLANDDVQYNFKRIFLFALEDHHPAVRKVAVEGLWEEDSPFILEKLEGILLNDSSLEVRVSAAGVLSNYAYKSAVGELDDEHASRLQEVLQEVVQQADDGSELQRKALEALAFFEEDPIADDYIERLYWEGGYEEQASALIAMGRSMNTKWSSTIIKELGNPHPKLRKEAARAAGEMALRESVPDLIRLTQEDTDKEAIHAAIWALGQIGTPQAKRMLRHIANSSNKDLQSAAEEALDEAMYSGDI</sequence>
<dbReference type="SMART" id="SM00567">
    <property type="entry name" value="EZ_HEAT"/>
    <property type="match status" value="3"/>
</dbReference>
<dbReference type="PANTHER" id="PTHR12697:SF38">
    <property type="entry name" value="PBS LYASE HEAT DOMAIN PROTEIN REPEAT-CONTAINING PROTEIN"/>
    <property type="match status" value="1"/>
</dbReference>
<accession>D1CG13</accession>
<dbReference type="SUPFAM" id="SSF48371">
    <property type="entry name" value="ARM repeat"/>
    <property type="match status" value="1"/>
</dbReference>
<dbReference type="Gene3D" id="1.25.10.10">
    <property type="entry name" value="Leucine-rich Repeat Variant"/>
    <property type="match status" value="2"/>
</dbReference>
<dbReference type="Proteomes" id="UP000000323">
    <property type="component" value="Chromosome 1"/>
</dbReference>
<evidence type="ECO:0000313" key="2">
    <source>
        <dbReference type="Proteomes" id="UP000000323"/>
    </source>
</evidence>
<dbReference type="InterPro" id="IPR004155">
    <property type="entry name" value="PBS_lyase_HEAT"/>
</dbReference>
<keyword evidence="1" id="KW-0456">Lyase</keyword>
<dbReference type="GO" id="GO:0016491">
    <property type="term" value="F:oxidoreductase activity"/>
    <property type="evidence" value="ECO:0007669"/>
    <property type="project" value="TreeGrafter"/>
</dbReference>
<keyword evidence="2" id="KW-1185">Reference proteome</keyword>
<dbReference type="HOGENOM" id="CLU_053482_0_0_0"/>
<reference evidence="2" key="1">
    <citation type="journal article" date="2010" name="Stand. Genomic Sci.">
        <title>Complete genome sequence of 'Thermobaculum terrenum' type strain (YNP1).</title>
        <authorList>
            <person name="Kiss H."/>
            <person name="Cleland D."/>
            <person name="Lapidus A."/>
            <person name="Lucas S."/>
            <person name="Glavina Del Rio T."/>
            <person name="Nolan M."/>
            <person name="Tice H."/>
            <person name="Han C."/>
            <person name="Goodwin L."/>
            <person name="Pitluck S."/>
            <person name="Liolios K."/>
            <person name="Ivanova N."/>
            <person name="Mavromatis K."/>
            <person name="Ovchinnikova G."/>
            <person name="Pati A."/>
            <person name="Chen A."/>
            <person name="Palaniappan K."/>
            <person name="Land M."/>
            <person name="Hauser L."/>
            <person name="Chang Y."/>
            <person name="Jeffries C."/>
            <person name="Lu M."/>
            <person name="Brettin T."/>
            <person name="Detter J."/>
            <person name="Goker M."/>
            <person name="Tindall B."/>
            <person name="Beck B."/>
            <person name="McDermott T."/>
            <person name="Woyke T."/>
            <person name="Bristow J."/>
            <person name="Eisen J."/>
            <person name="Markowitz V."/>
            <person name="Hugenholtz P."/>
            <person name="Kyrpides N."/>
            <person name="Klenk H."/>
            <person name="Cheng J."/>
        </authorList>
    </citation>
    <scope>NUCLEOTIDE SEQUENCE [LARGE SCALE GENOMIC DNA]</scope>
    <source>
        <strain evidence="2">ATCC BAA-798 / YNP1</strain>
    </source>
</reference>
<proteinExistence type="predicted"/>
<organism evidence="1 2">
    <name type="scientific">Thermobaculum terrenum (strain ATCC BAA-798 / CCMEE 7001 / YNP1)</name>
    <dbReference type="NCBI Taxonomy" id="525904"/>
    <lineage>
        <taxon>Bacteria</taxon>
        <taxon>Bacillati</taxon>
        <taxon>Chloroflexota</taxon>
        <taxon>Chloroflexia</taxon>
        <taxon>Candidatus Thermobaculales</taxon>
        <taxon>Candidatus Thermobaculaceae</taxon>
        <taxon>Thermobaculum</taxon>
    </lineage>
</organism>
<dbReference type="Pfam" id="PF13646">
    <property type="entry name" value="HEAT_2"/>
    <property type="match status" value="1"/>
</dbReference>